<feature type="transmembrane region" description="Helical" evidence="2">
    <location>
        <begin position="33"/>
        <end position="52"/>
    </location>
</feature>
<comment type="caution">
    <text evidence="3">The sequence shown here is derived from an EMBL/GenBank/DDBJ whole genome shotgun (WGS) entry which is preliminary data.</text>
</comment>
<keyword evidence="2" id="KW-1133">Transmembrane helix</keyword>
<evidence type="ECO:0000256" key="2">
    <source>
        <dbReference type="SAM" id="Phobius"/>
    </source>
</evidence>
<feature type="transmembrane region" description="Helical" evidence="2">
    <location>
        <begin position="58"/>
        <end position="78"/>
    </location>
</feature>
<evidence type="ECO:0000256" key="1">
    <source>
        <dbReference type="SAM" id="MobiDB-lite"/>
    </source>
</evidence>
<feature type="transmembrane region" description="Helical" evidence="2">
    <location>
        <begin position="90"/>
        <end position="109"/>
    </location>
</feature>
<feature type="transmembrane region" description="Helical" evidence="2">
    <location>
        <begin position="6"/>
        <end position="26"/>
    </location>
</feature>
<protein>
    <submittedName>
        <fullName evidence="3">Sigma-E processing peptidase SpoIIGA</fullName>
    </submittedName>
</protein>
<dbReference type="InterPro" id="IPR005081">
    <property type="entry name" value="SpoIIGA"/>
</dbReference>
<dbReference type="Pfam" id="PF03419">
    <property type="entry name" value="Peptidase_U4"/>
    <property type="match status" value="1"/>
</dbReference>
<dbReference type="Proteomes" id="UP001597120">
    <property type="component" value="Unassembled WGS sequence"/>
</dbReference>
<keyword evidence="2" id="KW-0472">Membrane</keyword>
<evidence type="ECO:0000313" key="3">
    <source>
        <dbReference type="EMBL" id="MFD0869840.1"/>
    </source>
</evidence>
<dbReference type="NCBIfam" id="TIGR02854">
    <property type="entry name" value="spore_II_GA"/>
    <property type="match status" value="1"/>
</dbReference>
<proteinExistence type="predicted"/>
<gene>
    <name evidence="3" type="primary">spoIIGA</name>
    <name evidence="3" type="ORF">ACFQ03_11820</name>
</gene>
<sequence length="345" mass="38721">MVVYVDLIFLFNFIIDGALLLTTAWTRKLDIRWHRLAGAAAIGASYTVFMLIPELSVMYTFIAKVLFSAGMITTAFSYRGLLPFLRNLGMFYVVNFVAAGGLYGLHYFFLPSLDVMNGILVTSSGGLIFPFQTHLWIVGLGLAFILFFYLRMFQGAKRKEELTAYIAEVVIKLDDLTLTCKGLIDTGNRLYDPLTKTPVMVVETSLWGDRLPEKWVRHIRRSEVDRMVAAMQEEDFEWPDRIRLVPYRGVNKATQFMLAVKPDEVSLSYNDKHLVTSKVLIGLDAGKLSADGSYEAIIHPDLVVSREEGGSLKVREQGSLSPATKMDGKLATEAEVKKPLNLPMD</sequence>
<evidence type="ECO:0000313" key="4">
    <source>
        <dbReference type="Proteomes" id="UP001597120"/>
    </source>
</evidence>
<feature type="transmembrane region" description="Helical" evidence="2">
    <location>
        <begin position="129"/>
        <end position="150"/>
    </location>
</feature>
<feature type="compositionally biased region" description="Basic and acidic residues" evidence="1">
    <location>
        <begin position="326"/>
        <end position="338"/>
    </location>
</feature>
<keyword evidence="2" id="KW-0812">Transmembrane</keyword>
<accession>A0ABW3DCS8</accession>
<dbReference type="EMBL" id="JBHTIU010000037">
    <property type="protein sequence ID" value="MFD0869840.1"/>
    <property type="molecule type" value="Genomic_DNA"/>
</dbReference>
<keyword evidence="4" id="KW-1185">Reference proteome</keyword>
<dbReference type="PIRSF" id="PIRSF018571">
    <property type="entry name" value="SpoIIGA"/>
    <property type="match status" value="1"/>
</dbReference>
<name>A0ABW3DCS8_9BACL</name>
<organism evidence="3 4">
    <name type="scientific">Paenibacillus residui</name>
    <dbReference type="NCBI Taxonomy" id="629724"/>
    <lineage>
        <taxon>Bacteria</taxon>
        <taxon>Bacillati</taxon>
        <taxon>Bacillota</taxon>
        <taxon>Bacilli</taxon>
        <taxon>Bacillales</taxon>
        <taxon>Paenibacillaceae</taxon>
        <taxon>Paenibacillus</taxon>
    </lineage>
</organism>
<dbReference type="RefSeq" id="WP_379288294.1">
    <property type="nucleotide sequence ID" value="NZ_JBHTIU010000037.1"/>
</dbReference>
<reference evidence="4" key="1">
    <citation type="journal article" date="2019" name="Int. J. Syst. Evol. Microbiol.">
        <title>The Global Catalogue of Microorganisms (GCM) 10K type strain sequencing project: providing services to taxonomists for standard genome sequencing and annotation.</title>
        <authorList>
            <consortium name="The Broad Institute Genomics Platform"/>
            <consortium name="The Broad Institute Genome Sequencing Center for Infectious Disease"/>
            <person name="Wu L."/>
            <person name="Ma J."/>
        </authorList>
    </citation>
    <scope>NUCLEOTIDE SEQUENCE [LARGE SCALE GENOMIC DNA]</scope>
    <source>
        <strain evidence="4">CCUG 57263</strain>
    </source>
</reference>
<feature type="region of interest" description="Disordered" evidence="1">
    <location>
        <begin position="315"/>
        <end position="345"/>
    </location>
</feature>